<dbReference type="EMBL" id="JAPESX010000855">
    <property type="protein sequence ID" value="KAJ8119465.1"/>
    <property type="molecule type" value="Genomic_DNA"/>
</dbReference>
<dbReference type="Proteomes" id="UP001153334">
    <property type="component" value="Unassembled WGS sequence"/>
</dbReference>
<name>A0ACC2IW71_9PEZI</name>
<evidence type="ECO:0000313" key="2">
    <source>
        <dbReference type="Proteomes" id="UP001153334"/>
    </source>
</evidence>
<protein>
    <submittedName>
        <fullName evidence="1">Uncharacterized protein</fullName>
    </submittedName>
</protein>
<sequence>MDGIGSRHPDDLPSGGNEVLFFEFVDGDLKRQVQNRKSGEPVNPTRRLRDEDLKMPVYSQKQMTTLIEKRNQKFLGAINAFINRCVQEKLDPEVMLRQEAEAYIPSPSEPEPTKSESQFSIIPKSIPKERKSIPEIVQELKDSPWYTGQIVPDGHRVFDAQEAVYGELDFVLSQDMVNALYNAKGIIQFYAHQAEAINSLENILVETFDGDTPMYERNQIRDEARIIFTNPDMLHITILPQEDRWRTFLKNLRYVVVDELHYYNGLMGSHVAFIMRRLRRICAAVGNRRVKFISCSATVANPREHFKTIFGIDDVHLIDFDGSPSGRKEFICWNTPYKDPGDPSSGRGKSEMFEGKLLGIIATTALELGVDIGTLDCVITLGFPYTIANLRQQSGRAGRRNKDSLSILVGDGFPSDQHYMQNPDELFTKPNCELQVDLNNMLVLEGHIQCAAYEMPIRPAEDAHYFTPDLAKLSEERLVKDELGYYHCHDRFRPTPAKFVAIRDTEDDHFAIVDISQGQNIVLEELEASRAFFTIYDGAIFLHQGNSYLVRDFQPDRKIAKVERVKVEWTTQQRDFTDIDPIECEAIRKIPKSLSRAFYGSIRITQNVFGYFKVDKRRRILDAVQVDNPPIIRHSKGLWLDVPKRALEILVDRRFHVAGAIHAAEHAVMSLMPNFVISMPGDVRTECKAGLKEFAQKETSRKRPARLTFYDAKGGANGSGISTKAFEFVDMLLVQALDRVQHCHCESGCPECVCSELCKEANEVMSKAGSSVILKALLNIDIDIDALPMGPEETSPAGIETVVLAKPVPVGRILVIDGVEVKAERDETLPMSEQSDVQTSSTTLSN</sequence>
<reference evidence="1" key="1">
    <citation type="submission" date="2022-11" db="EMBL/GenBank/DDBJ databases">
        <title>Genome Sequence of Nemania bipapillata.</title>
        <authorList>
            <person name="Buettner E."/>
        </authorList>
    </citation>
    <scope>NUCLEOTIDE SEQUENCE</scope>
    <source>
        <strain evidence="1">CP14</strain>
    </source>
</reference>
<comment type="caution">
    <text evidence="1">The sequence shown here is derived from an EMBL/GenBank/DDBJ whole genome shotgun (WGS) entry which is preliminary data.</text>
</comment>
<keyword evidence="2" id="KW-1185">Reference proteome</keyword>
<organism evidence="1 2">
    <name type="scientific">Nemania bipapillata</name>
    <dbReference type="NCBI Taxonomy" id="110536"/>
    <lineage>
        <taxon>Eukaryota</taxon>
        <taxon>Fungi</taxon>
        <taxon>Dikarya</taxon>
        <taxon>Ascomycota</taxon>
        <taxon>Pezizomycotina</taxon>
        <taxon>Sordariomycetes</taxon>
        <taxon>Xylariomycetidae</taxon>
        <taxon>Xylariales</taxon>
        <taxon>Xylariaceae</taxon>
        <taxon>Nemania</taxon>
    </lineage>
</organism>
<accession>A0ACC2IW71</accession>
<evidence type="ECO:0000313" key="1">
    <source>
        <dbReference type="EMBL" id="KAJ8119465.1"/>
    </source>
</evidence>
<proteinExistence type="predicted"/>
<gene>
    <name evidence="1" type="ORF">ONZ43_g3584</name>
</gene>